<feature type="compositionally biased region" description="Basic and acidic residues" evidence="13">
    <location>
        <begin position="172"/>
        <end position="182"/>
    </location>
</feature>
<comment type="subcellular location">
    <subcellularLocation>
        <location evidence="1 11 12">Nucleus</location>
    </subcellularLocation>
</comment>
<feature type="compositionally biased region" description="Polar residues" evidence="13">
    <location>
        <begin position="427"/>
        <end position="444"/>
    </location>
</feature>
<dbReference type="GO" id="GO:0005634">
    <property type="term" value="C:nucleus"/>
    <property type="evidence" value="ECO:0007669"/>
    <property type="project" value="UniProtKB-SubCell"/>
</dbReference>
<dbReference type="Pfam" id="PF00046">
    <property type="entry name" value="Homeodomain"/>
    <property type="match status" value="1"/>
</dbReference>
<sequence length="505" mass="54773">MVIAEEISLSSAANSSYKGLTSKAVASTLLSCPQNSCHQLKVTIRDTDTAMEGPYPAHHHPGFHHGLLAANQQAAAAAAAAGYYGPAAAAAAFTSLLPGSPPFMYAADYPRPGSGGGGGPSGGSGHHMSQGGPSPNAHLTFTIDGLLTSSHGASPPNNGLASSSSTGSKGSPDCKDDKDANSKRRRTRTNFTGWQLEELEKAFQDSHYPDVFMREALALKLDLIESRVQVWFQNRRAKWRKKENTRKGPGRPAHNAQPTTCSGEPISEDELKRREAERMEKKKRKMEERNRKLEERRKKGFKDPSCSNSMSSDGWEDEIDVVGDDEDDEMEKMSPQDKNSSTPEHAQPPKPLLKSPFSIESLLEAPKVPRGRRPNSKYPRVQASKSMNPLSLGMYPLFPITQPVGFQVERPNSPPSPSPPASPDPTRTFTSPSAMRSKMDSPSPSAVPEDLSISGTSLNSVHDWRCPVSPAKSHASHVSHSSHISTDSLLSDHDNQLQHSFNQES</sequence>
<evidence type="ECO:0000256" key="13">
    <source>
        <dbReference type="SAM" id="MobiDB-lite"/>
    </source>
</evidence>
<evidence type="ECO:0000256" key="7">
    <source>
        <dbReference type="ARBA" id="ARBA00023155"/>
    </source>
</evidence>
<protein>
    <submittedName>
        <fullName evidence="15">Uncx</fullName>
    </submittedName>
</protein>
<evidence type="ECO:0000313" key="15">
    <source>
        <dbReference type="EMBL" id="ANS60448.1"/>
    </source>
</evidence>
<feature type="compositionally biased region" description="Low complexity" evidence="13">
    <location>
        <begin position="162"/>
        <end position="171"/>
    </location>
</feature>
<dbReference type="PANTHER" id="PTHR46799:SF1">
    <property type="entry name" value="HOMEOBOX PROTEIN UNC-4 HOMOLOG"/>
    <property type="match status" value="1"/>
</dbReference>
<keyword evidence="4" id="KW-0524">Neurogenesis</keyword>
<organism evidence="15">
    <name type="scientific">Platynereis dumerilii</name>
    <name type="common">Dumeril's clam worm</name>
    <dbReference type="NCBI Taxonomy" id="6359"/>
    <lineage>
        <taxon>Eukaryota</taxon>
        <taxon>Metazoa</taxon>
        <taxon>Spiralia</taxon>
        <taxon>Lophotrochozoa</taxon>
        <taxon>Annelida</taxon>
        <taxon>Polychaeta</taxon>
        <taxon>Errantia</taxon>
        <taxon>Phyllodocida</taxon>
        <taxon>Nereididae</taxon>
        <taxon>Platynereis</taxon>
    </lineage>
</organism>
<dbReference type="GO" id="GO:0007399">
    <property type="term" value="P:nervous system development"/>
    <property type="evidence" value="ECO:0007669"/>
    <property type="project" value="UniProtKB-KW"/>
</dbReference>
<evidence type="ECO:0000256" key="2">
    <source>
        <dbReference type="ARBA" id="ARBA00022473"/>
    </source>
</evidence>
<dbReference type="PROSITE" id="PS00027">
    <property type="entry name" value="HOMEOBOX_1"/>
    <property type="match status" value="1"/>
</dbReference>
<proteinExistence type="evidence at transcript level"/>
<evidence type="ECO:0000259" key="14">
    <source>
        <dbReference type="PROSITE" id="PS50071"/>
    </source>
</evidence>
<dbReference type="InterPro" id="IPR017970">
    <property type="entry name" value="Homeobox_CS"/>
</dbReference>
<reference evidence="15" key="2">
    <citation type="submission" date="2016-08" db="EMBL/GenBank/DDBJ databases">
        <title>Beta-catenin controls segment polarity in the annelid Platynereis.</title>
        <authorList>
            <person name="Simon F."/>
        </authorList>
    </citation>
    <scope>NUCLEOTIDE SEQUENCE</scope>
</reference>
<dbReference type="InterPro" id="IPR009057">
    <property type="entry name" value="Homeodomain-like_sf"/>
</dbReference>
<comment type="similarity">
    <text evidence="10">Belongs to the paired homeobox family. Unc-4 subfamily.</text>
</comment>
<keyword evidence="2" id="KW-0217">Developmental protein</keyword>
<dbReference type="SMART" id="SM00389">
    <property type="entry name" value="HOX"/>
    <property type="match status" value="1"/>
</dbReference>
<dbReference type="FunFam" id="1.10.10.60:FF:000057">
    <property type="entry name" value="Short stature homeobox 2"/>
    <property type="match status" value="1"/>
</dbReference>
<evidence type="ECO:0000256" key="1">
    <source>
        <dbReference type="ARBA" id="ARBA00004123"/>
    </source>
</evidence>
<feature type="compositionally biased region" description="Gly residues" evidence="13">
    <location>
        <begin position="114"/>
        <end position="125"/>
    </location>
</feature>
<feature type="compositionally biased region" description="Polar residues" evidence="13">
    <location>
        <begin position="147"/>
        <end position="161"/>
    </location>
</feature>
<keyword evidence="5" id="KW-0805">Transcription regulation</keyword>
<dbReference type="EMBL" id="KT266557">
    <property type="protein sequence ID" value="ANS60448.1"/>
    <property type="molecule type" value="mRNA"/>
</dbReference>
<dbReference type="PROSITE" id="PS50071">
    <property type="entry name" value="HOMEOBOX_2"/>
    <property type="match status" value="1"/>
</dbReference>
<feature type="compositionally biased region" description="Low complexity" evidence="13">
    <location>
        <begin position="476"/>
        <end position="489"/>
    </location>
</feature>
<dbReference type="PANTHER" id="PTHR46799">
    <property type="entry name" value="HOMEOBOX PROTEIN UNC-4 HOMOLOG"/>
    <property type="match status" value="1"/>
</dbReference>
<evidence type="ECO:0000256" key="12">
    <source>
        <dbReference type="RuleBase" id="RU000682"/>
    </source>
</evidence>
<feature type="DNA-binding region" description="Homeobox" evidence="11">
    <location>
        <begin position="184"/>
        <end position="243"/>
    </location>
</feature>
<accession>A0A1B1M0Q6</accession>
<reference evidence="15" key="1">
    <citation type="submission" date="2015-07" db="EMBL/GenBank/DDBJ databases">
        <authorList>
            <person name="Noorani M."/>
        </authorList>
    </citation>
    <scope>NUCLEOTIDE SEQUENCE</scope>
</reference>
<keyword evidence="6 11" id="KW-0238">DNA-binding</keyword>
<evidence type="ECO:0000256" key="8">
    <source>
        <dbReference type="ARBA" id="ARBA00023163"/>
    </source>
</evidence>
<keyword evidence="9 11" id="KW-0539">Nucleus</keyword>
<keyword evidence="3" id="KW-0221">Differentiation</keyword>
<evidence type="ECO:0000256" key="4">
    <source>
        <dbReference type="ARBA" id="ARBA00022902"/>
    </source>
</evidence>
<evidence type="ECO:0000256" key="11">
    <source>
        <dbReference type="PROSITE-ProRule" id="PRU00108"/>
    </source>
</evidence>
<dbReference type="GO" id="GO:1990837">
    <property type="term" value="F:sequence-specific double-stranded DNA binding"/>
    <property type="evidence" value="ECO:0007669"/>
    <property type="project" value="TreeGrafter"/>
</dbReference>
<dbReference type="GO" id="GO:0030154">
    <property type="term" value="P:cell differentiation"/>
    <property type="evidence" value="ECO:0007669"/>
    <property type="project" value="UniProtKB-KW"/>
</dbReference>
<feature type="region of interest" description="Disordered" evidence="13">
    <location>
        <begin position="114"/>
        <end position="187"/>
    </location>
</feature>
<dbReference type="InterPro" id="IPR001356">
    <property type="entry name" value="HD"/>
</dbReference>
<feature type="region of interest" description="Disordered" evidence="13">
    <location>
        <begin position="240"/>
        <end position="505"/>
    </location>
</feature>
<evidence type="ECO:0000256" key="3">
    <source>
        <dbReference type="ARBA" id="ARBA00022782"/>
    </source>
</evidence>
<feature type="domain" description="Homeobox" evidence="14">
    <location>
        <begin position="182"/>
        <end position="242"/>
    </location>
</feature>
<evidence type="ECO:0000256" key="5">
    <source>
        <dbReference type="ARBA" id="ARBA00023015"/>
    </source>
</evidence>
<feature type="compositionally biased region" description="Acidic residues" evidence="13">
    <location>
        <begin position="314"/>
        <end position="330"/>
    </location>
</feature>
<feature type="compositionally biased region" description="Pro residues" evidence="13">
    <location>
        <begin position="412"/>
        <end position="423"/>
    </location>
</feature>
<dbReference type="GO" id="GO:0000981">
    <property type="term" value="F:DNA-binding transcription factor activity, RNA polymerase II-specific"/>
    <property type="evidence" value="ECO:0007669"/>
    <property type="project" value="InterPro"/>
</dbReference>
<keyword evidence="7 11" id="KW-0371">Homeobox</keyword>
<feature type="compositionally biased region" description="Basic and acidic residues" evidence="13">
    <location>
        <begin position="269"/>
        <end position="297"/>
    </location>
</feature>
<dbReference type="Gene3D" id="1.10.10.60">
    <property type="entry name" value="Homeodomain-like"/>
    <property type="match status" value="1"/>
</dbReference>
<name>A0A1B1M0Q6_PLADU</name>
<dbReference type="CDD" id="cd00086">
    <property type="entry name" value="homeodomain"/>
    <property type="match status" value="1"/>
</dbReference>
<keyword evidence="8" id="KW-0804">Transcription</keyword>
<dbReference type="SUPFAM" id="SSF46689">
    <property type="entry name" value="Homeodomain-like"/>
    <property type="match status" value="1"/>
</dbReference>
<dbReference type="AlphaFoldDB" id="A0A1B1M0Q6"/>
<feature type="compositionally biased region" description="Low complexity" evidence="13">
    <location>
        <begin position="126"/>
        <end position="135"/>
    </location>
</feature>
<evidence type="ECO:0000256" key="9">
    <source>
        <dbReference type="ARBA" id="ARBA00023242"/>
    </source>
</evidence>
<evidence type="ECO:0000256" key="6">
    <source>
        <dbReference type="ARBA" id="ARBA00023125"/>
    </source>
</evidence>
<evidence type="ECO:0000256" key="10">
    <source>
        <dbReference type="ARBA" id="ARBA00038351"/>
    </source>
</evidence>